<sequence>MPRGTETAAAEHSTSPHGFKVPPTSDSLLSDVSISTAAPFDPSLPSSVFGPEDEAPFTSTGLLGSHVKQNTSWDASHEPLTIDLNRVSSLTLSTPHSRSSHADLPTQSPEKQPTLLPSYDSVYTTPFTDSPIPQTPSAPHRLNSTQSSHASSTDDLGQAFDIPPQASPVAAQVSAPMTPRIQSDPALRHAASMSTSSCASVATPEFNLPVQPRVSMPDIYSPPCGTPDQGISVPQQHLAFESSPTPRKSSTMPIYMDQAPLPSPMPIHDMTDASLVHPAFASPLSSSVAPSPALGSVPGHFPGLPQTPGPYLLDDPFVPTPYYSPMPHPEIPTMPIEAGPPPSLPVMSRVFSAPMPSTVAQESTQPSVPFTPVQRRPSVPASPVPAGSCSLPVNHTSMARKCYTPYSKTPNPAPTWTYQDADYIV</sequence>
<dbReference type="EMBL" id="CP119920">
    <property type="protein sequence ID" value="WFD16785.1"/>
    <property type="molecule type" value="Genomic_DNA"/>
</dbReference>
<feature type="compositionally biased region" description="Polar residues" evidence="1">
    <location>
        <begin position="121"/>
        <end position="155"/>
    </location>
</feature>
<evidence type="ECO:0000313" key="2">
    <source>
        <dbReference type="EMBL" id="WFD16785.1"/>
    </source>
</evidence>
<proteinExistence type="predicted"/>
<dbReference type="AlphaFoldDB" id="A0AAJ5Z0P7"/>
<feature type="compositionally biased region" description="Polar residues" evidence="1">
    <location>
        <begin position="24"/>
        <end position="36"/>
    </location>
</feature>
<feature type="region of interest" description="Disordered" evidence="1">
    <location>
        <begin position="92"/>
        <end position="163"/>
    </location>
</feature>
<feature type="region of interest" description="Disordered" evidence="1">
    <location>
        <begin position="1"/>
        <end position="63"/>
    </location>
</feature>
<gene>
    <name evidence="2" type="ORF">MARU1_002828</name>
</gene>
<name>A0AAJ5Z0P7_9BASI</name>
<protein>
    <submittedName>
        <fullName evidence="2">Uncharacterized protein</fullName>
    </submittedName>
</protein>
<dbReference type="Proteomes" id="UP001217582">
    <property type="component" value="Chromosome 5"/>
</dbReference>
<organism evidence="2 3">
    <name type="scientific">Malassezia arunalokei</name>
    <dbReference type="NCBI Taxonomy" id="1514897"/>
    <lineage>
        <taxon>Eukaryota</taxon>
        <taxon>Fungi</taxon>
        <taxon>Dikarya</taxon>
        <taxon>Basidiomycota</taxon>
        <taxon>Ustilaginomycotina</taxon>
        <taxon>Malasseziomycetes</taxon>
        <taxon>Malasseziales</taxon>
        <taxon>Malasseziaceae</taxon>
        <taxon>Malassezia</taxon>
    </lineage>
</organism>
<reference evidence="2 3" key="1">
    <citation type="submission" date="2023-03" db="EMBL/GenBank/DDBJ databases">
        <title>Mating type loci evolution in Malassezia.</title>
        <authorList>
            <person name="Coelho M.A."/>
        </authorList>
    </citation>
    <scope>NUCLEOTIDE SEQUENCE [LARGE SCALE GENOMIC DNA]</scope>
    <source>
        <strain evidence="2 3">CBS 13387</strain>
    </source>
</reference>
<feature type="region of interest" description="Disordered" evidence="1">
    <location>
        <begin position="360"/>
        <end position="386"/>
    </location>
</feature>
<accession>A0AAJ5Z0P7</accession>
<evidence type="ECO:0000256" key="1">
    <source>
        <dbReference type="SAM" id="MobiDB-lite"/>
    </source>
</evidence>
<evidence type="ECO:0000313" key="3">
    <source>
        <dbReference type="Proteomes" id="UP001217582"/>
    </source>
</evidence>
<keyword evidence="3" id="KW-1185">Reference proteome</keyword>
<feature type="compositionally biased region" description="Low complexity" evidence="1">
    <location>
        <begin position="375"/>
        <end position="386"/>
    </location>
</feature>